<dbReference type="AlphaFoldDB" id="A0AAV7S2F3"/>
<evidence type="ECO:0000313" key="2">
    <source>
        <dbReference type="EMBL" id="KAJ1157438.1"/>
    </source>
</evidence>
<dbReference type="EMBL" id="JANPWB010000009">
    <property type="protein sequence ID" value="KAJ1157438.1"/>
    <property type="molecule type" value="Genomic_DNA"/>
</dbReference>
<name>A0AAV7S2F3_PLEWA</name>
<gene>
    <name evidence="2" type="ORF">NDU88_010150</name>
</gene>
<feature type="region of interest" description="Disordered" evidence="1">
    <location>
        <begin position="106"/>
        <end position="189"/>
    </location>
</feature>
<proteinExistence type="predicted"/>
<evidence type="ECO:0000256" key="1">
    <source>
        <dbReference type="SAM" id="MobiDB-lite"/>
    </source>
</evidence>
<accession>A0AAV7S2F3</accession>
<organism evidence="2 3">
    <name type="scientific">Pleurodeles waltl</name>
    <name type="common">Iberian ribbed newt</name>
    <dbReference type="NCBI Taxonomy" id="8319"/>
    <lineage>
        <taxon>Eukaryota</taxon>
        <taxon>Metazoa</taxon>
        <taxon>Chordata</taxon>
        <taxon>Craniata</taxon>
        <taxon>Vertebrata</taxon>
        <taxon>Euteleostomi</taxon>
        <taxon>Amphibia</taxon>
        <taxon>Batrachia</taxon>
        <taxon>Caudata</taxon>
        <taxon>Salamandroidea</taxon>
        <taxon>Salamandridae</taxon>
        <taxon>Pleurodelinae</taxon>
        <taxon>Pleurodeles</taxon>
    </lineage>
</organism>
<dbReference type="Proteomes" id="UP001066276">
    <property type="component" value="Chromosome 5"/>
</dbReference>
<sequence>MEGEFVKAALSLLQKTGCMDLVRQEALPALRPARKAAQGVAAAVMACSPLRAEARPGQVRKQGRGGGRSSPVKQGRMVSRPAGPGVPRFFVAGDLDFAGTPDLSCQGEIRGWGEPGERGAARSPWPEEQAEPRAAGRSSSPGWTARKRLAAATPGERCGGRGVAPASAAASWEQRPCPSGVQTGVNKRRTVRTTAGELPRRAQDWIMMRPA</sequence>
<protein>
    <submittedName>
        <fullName evidence="2">Uncharacterized protein</fullName>
    </submittedName>
</protein>
<reference evidence="2" key="1">
    <citation type="journal article" date="2022" name="bioRxiv">
        <title>Sequencing and chromosome-scale assembly of the giantPleurodeles waltlgenome.</title>
        <authorList>
            <person name="Brown T."/>
            <person name="Elewa A."/>
            <person name="Iarovenko S."/>
            <person name="Subramanian E."/>
            <person name="Araus A.J."/>
            <person name="Petzold A."/>
            <person name="Susuki M."/>
            <person name="Suzuki K.-i.T."/>
            <person name="Hayashi T."/>
            <person name="Toyoda A."/>
            <person name="Oliveira C."/>
            <person name="Osipova E."/>
            <person name="Leigh N.D."/>
            <person name="Simon A."/>
            <person name="Yun M.H."/>
        </authorList>
    </citation>
    <scope>NUCLEOTIDE SEQUENCE</scope>
    <source>
        <strain evidence="2">20211129_DDA</strain>
        <tissue evidence="2">Liver</tissue>
    </source>
</reference>
<evidence type="ECO:0000313" key="3">
    <source>
        <dbReference type="Proteomes" id="UP001066276"/>
    </source>
</evidence>
<comment type="caution">
    <text evidence="2">The sequence shown here is derived from an EMBL/GenBank/DDBJ whole genome shotgun (WGS) entry which is preliminary data.</text>
</comment>
<feature type="region of interest" description="Disordered" evidence="1">
    <location>
        <begin position="54"/>
        <end position="84"/>
    </location>
</feature>
<keyword evidence="3" id="KW-1185">Reference proteome</keyword>